<organism evidence="3 4">
    <name type="scientific">Hydrogenovibrio crunogenus</name>
    <dbReference type="NCBI Taxonomy" id="39765"/>
    <lineage>
        <taxon>Bacteria</taxon>
        <taxon>Pseudomonadati</taxon>
        <taxon>Pseudomonadota</taxon>
        <taxon>Gammaproteobacteria</taxon>
        <taxon>Thiotrichales</taxon>
        <taxon>Piscirickettsiaceae</taxon>
        <taxon>Hydrogenovibrio</taxon>
    </lineage>
</organism>
<dbReference type="NCBIfam" id="TIGR00049">
    <property type="entry name" value="iron-sulfur cluster assembly accessory protein"/>
    <property type="match status" value="1"/>
</dbReference>
<dbReference type="Gene3D" id="2.60.300.12">
    <property type="entry name" value="HesB-like domain"/>
    <property type="match status" value="1"/>
</dbReference>
<sequence>MAVTLTQAAADRVNSMLEKRGQGIGLRVGTKVSGCAGFSYVVDYADEIRDNDEVFESFGVKVVVNRKSLEQIDGMELDYVKESLLNEGFEFNNPRVKDSCGCGESFTV</sequence>
<dbReference type="GO" id="GO:0051537">
    <property type="term" value="F:2 iron, 2 sulfur cluster binding"/>
    <property type="evidence" value="ECO:0007669"/>
    <property type="project" value="TreeGrafter"/>
</dbReference>
<accession>A0A4P7NXZ0</accession>
<comment type="similarity">
    <text evidence="1">Belongs to the HesB/IscA family.</text>
</comment>
<protein>
    <submittedName>
        <fullName evidence="3">Iron-binding protein IscA</fullName>
    </submittedName>
</protein>
<dbReference type="InterPro" id="IPR035903">
    <property type="entry name" value="HesB-like_dom_sf"/>
</dbReference>
<gene>
    <name evidence="3" type="primary">iscA</name>
    <name evidence="3" type="ORF">GHNINEIG_00655</name>
</gene>
<evidence type="ECO:0000259" key="2">
    <source>
        <dbReference type="Pfam" id="PF01521"/>
    </source>
</evidence>
<dbReference type="GO" id="GO:0005829">
    <property type="term" value="C:cytosol"/>
    <property type="evidence" value="ECO:0007669"/>
    <property type="project" value="TreeGrafter"/>
</dbReference>
<proteinExistence type="inferred from homology"/>
<dbReference type="PANTHER" id="PTHR10072">
    <property type="entry name" value="IRON-SULFUR CLUSTER ASSEMBLY PROTEIN"/>
    <property type="match status" value="1"/>
</dbReference>
<name>A0A4P7NXZ0_9GAMM</name>
<dbReference type="InterPro" id="IPR000361">
    <property type="entry name" value="ATAP_core_dom"/>
</dbReference>
<dbReference type="InterPro" id="IPR016092">
    <property type="entry name" value="ATAP"/>
</dbReference>
<evidence type="ECO:0000313" key="4">
    <source>
        <dbReference type="Proteomes" id="UP000296201"/>
    </source>
</evidence>
<dbReference type="Pfam" id="PF01521">
    <property type="entry name" value="Fe-S_biosyn"/>
    <property type="match status" value="1"/>
</dbReference>
<dbReference type="GO" id="GO:0016226">
    <property type="term" value="P:iron-sulfur cluster assembly"/>
    <property type="evidence" value="ECO:0007669"/>
    <property type="project" value="InterPro"/>
</dbReference>
<dbReference type="SUPFAM" id="SSF89360">
    <property type="entry name" value="HesB-like domain"/>
    <property type="match status" value="1"/>
</dbReference>
<feature type="domain" description="Core" evidence="2">
    <location>
        <begin position="1"/>
        <end position="104"/>
    </location>
</feature>
<reference evidence="3 4" key="1">
    <citation type="submission" date="2018-08" db="EMBL/GenBank/DDBJ databases">
        <title>Horizontal acquisition of hydrogen conversion ability and other habitat adaptations in Hydrogenovibrio crunogenus strains.</title>
        <authorList>
            <person name="Gonnella G."/>
            <person name="Adam N."/>
            <person name="Perner M."/>
        </authorList>
    </citation>
    <scope>NUCLEOTIDE SEQUENCE [LARGE SCALE GENOMIC DNA]</scope>
    <source>
        <strain evidence="3 4">SP-41</strain>
    </source>
</reference>
<dbReference type="OrthoDB" id="9801228at2"/>
<dbReference type="AlphaFoldDB" id="A0A4P7NXZ0"/>
<dbReference type="PANTHER" id="PTHR10072:SF41">
    <property type="entry name" value="IRON-SULFUR CLUSTER ASSEMBLY 1 HOMOLOG, MITOCHONDRIAL"/>
    <property type="match status" value="1"/>
</dbReference>
<dbReference type="EMBL" id="CP032096">
    <property type="protein sequence ID" value="QBZ82623.1"/>
    <property type="molecule type" value="Genomic_DNA"/>
</dbReference>
<dbReference type="PROSITE" id="PS01152">
    <property type="entry name" value="HESB"/>
    <property type="match status" value="1"/>
</dbReference>
<evidence type="ECO:0000313" key="3">
    <source>
        <dbReference type="EMBL" id="QBZ82623.1"/>
    </source>
</evidence>
<dbReference type="RefSeq" id="WP_135795317.1">
    <property type="nucleotide sequence ID" value="NZ_CP032096.1"/>
</dbReference>
<dbReference type="Proteomes" id="UP000296201">
    <property type="component" value="Chromosome"/>
</dbReference>
<keyword evidence="4" id="KW-1185">Reference proteome</keyword>
<evidence type="ECO:0000256" key="1">
    <source>
        <dbReference type="ARBA" id="ARBA00006718"/>
    </source>
</evidence>
<dbReference type="InterPro" id="IPR050322">
    <property type="entry name" value="Fe-S_cluster_asmbl/transfer"/>
</dbReference>
<dbReference type="InterPro" id="IPR017870">
    <property type="entry name" value="FeS_cluster_insertion_CS"/>
</dbReference>